<reference evidence="2" key="2">
    <citation type="submission" date="2020-09" db="EMBL/GenBank/DDBJ databases">
        <authorList>
            <person name="Sun Q."/>
            <person name="Zhou Y."/>
        </authorList>
    </citation>
    <scope>NUCLEOTIDE SEQUENCE</scope>
    <source>
        <strain evidence="2">CGMCC 4.7138</strain>
    </source>
</reference>
<dbReference type="EMBL" id="BMMN01000010">
    <property type="protein sequence ID" value="GGO21935.1"/>
    <property type="molecule type" value="Genomic_DNA"/>
</dbReference>
<evidence type="ECO:0008006" key="4">
    <source>
        <dbReference type="Google" id="ProtNLM"/>
    </source>
</evidence>
<protein>
    <recommendedName>
        <fullName evidence="4">Secreted protein</fullName>
    </recommendedName>
</protein>
<accession>A0A8H9LFG0</accession>
<feature type="signal peptide" evidence="1">
    <location>
        <begin position="1"/>
        <end position="24"/>
    </location>
</feature>
<dbReference type="AlphaFoldDB" id="A0A8H9LFG0"/>
<organism evidence="2 3">
    <name type="scientific">Microbispora bryophytorum</name>
    <dbReference type="NCBI Taxonomy" id="1460882"/>
    <lineage>
        <taxon>Bacteria</taxon>
        <taxon>Bacillati</taxon>
        <taxon>Actinomycetota</taxon>
        <taxon>Actinomycetes</taxon>
        <taxon>Streptosporangiales</taxon>
        <taxon>Streptosporangiaceae</taxon>
        <taxon>Microbispora</taxon>
    </lineage>
</organism>
<feature type="chain" id="PRO_5034586721" description="Secreted protein" evidence="1">
    <location>
        <begin position="25"/>
        <end position="114"/>
    </location>
</feature>
<keyword evidence="1" id="KW-0732">Signal</keyword>
<comment type="caution">
    <text evidence="2">The sequence shown here is derived from an EMBL/GenBank/DDBJ whole genome shotgun (WGS) entry which is preliminary data.</text>
</comment>
<name>A0A8H9LFG0_9ACTN</name>
<evidence type="ECO:0000313" key="3">
    <source>
        <dbReference type="Proteomes" id="UP000653480"/>
    </source>
</evidence>
<dbReference type="Proteomes" id="UP000653480">
    <property type="component" value="Unassembled WGS sequence"/>
</dbReference>
<evidence type="ECO:0000256" key="1">
    <source>
        <dbReference type="SAM" id="SignalP"/>
    </source>
</evidence>
<evidence type="ECO:0000313" key="2">
    <source>
        <dbReference type="EMBL" id="GGO21935.1"/>
    </source>
</evidence>
<sequence>MPLPRLARRALHFPARALCSPAGALCFCAAAPGGLGGARHAFDLAHGLRVAVRLIGEHRVIQPGVIQPGVIQPGVVRPSVIEPGAVEPVSLVSPVGHVARLPSSDTQGNRISGH</sequence>
<keyword evidence="3" id="KW-1185">Reference proteome</keyword>
<gene>
    <name evidence="2" type="ORF">GCM10011574_49780</name>
</gene>
<proteinExistence type="predicted"/>
<reference evidence="2" key="1">
    <citation type="journal article" date="2014" name="Int. J. Syst. Evol. Microbiol.">
        <title>Complete genome sequence of Corynebacterium casei LMG S-19264T (=DSM 44701T), isolated from a smear-ripened cheese.</title>
        <authorList>
            <consortium name="US DOE Joint Genome Institute (JGI-PGF)"/>
            <person name="Walter F."/>
            <person name="Albersmeier A."/>
            <person name="Kalinowski J."/>
            <person name="Ruckert C."/>
        </authorList>
    </citation>
    <scope>NUCLEOTIDE SEQUENCE</scope>
    <source>
        <strain evidence="2">CGMCC 4.7138</strain>
    </source>
</reference>